<dbReference type="AlphaFoldDB" id="A0A0S4JG32"/>
<keyword evidence="2" id="KW-1185">Reference proteome</keyword>
<name>A0A0S4JG32_BODSA</name>
<organism evidence="1 2">
    <name type="scientific">Bodo saltans</name>
    <name type="common">Flagellated protozoan</name>
    <dbReference type="NCBI Taxonomy" id="75058"/>
    <lineage>
        <taxon>Eukaryota</taxon>
        <taxon>Discoba</taxon>
        <taxon>Euglenozoa</taxon>
        <taxon>Kinetoplastea</taxon>
        <taxon>Metakinetoplastina</taxon>
        <taxon>Eubodonida</taxon>
        <taxon>Bodonidae</taxon>
        <taxon>Bodo</taxon>
    </lineage>
</organism>
<sequence length="102" mass="10909">MLASGNVFHTPDELHEVCEGPFWLEGAAMYDNKSRPQLKRLADEIASLAVALLQHQLSFTSEYQDAFSFHPGAGCDVMGVLTAVNALLIDIVNSEGTGAGDS</sequence>
<dbReference type="EMBL" id="CYKH01001635">
    <property type="protein sequence ID" value="CUG88391.1"/>
    <property type="molecule type" value="Genomic_DNA"/>
</dbReference>
<gene>
    <name evidence="1" type="ORF">BSAL_15180</name>
</gene>
<protein>
    <submittedName>
        <fullName evidence="1">Uncharacterized protein</fullName>
    </submittedName>
</protein>
<proteinExistence type="predicted"/>
<reference evidence="2" key="1">
    <citation type="submission" date="2015-09" db="EMBL/GenBank/DDBJ databases">
        <authorList>
            <consortium name="Pathogen Informatics"/>
        </authorList>
    </citation>
    <scope>NUCLEOTIDE SEQUENCE [LARGE SCALE GENOMIC DNA]</scope>
    <source>
        <strain evidence="2">Lake Konstanz</strain>
    </source>
</reference>
<accession>A0A0S4JG32</accession>
<evidence type="ECO:0000313" key="2">
    <source>
        <dbReference type="Proteomes" id="UP000051952"/>
    </source>
</evidence>
<evidence type="ECO:0000313" key="1">
    <source>
        <dbReference type="EMBL" id="CUG88391.1"/>
    </source>
</evidence>
<dbReference type="Proteomes" id="UP000051952">
    <property type="component" value="Unassembled WGS sequence"/>
</dbReference>
<dbReference type="VEuPathDB" id="TriTrypDB:BSAL_15180"/>